<protein>
    <recommendedName>
        <fullName evidence="2">histidine kinase</fullName>
        <ecNumber evidence="2">2.7.13.3</ecNumber>
    </recommendedName>
</protein>
<evidence type="ECO:0000256" key="5">
    <source>
        <dbReference type="ARBA" id="ARBA00022741"/>
    </source>
</evidence>
<keyword evidence="10" id="KW-1185">Reference proteome</keyword>
<keyword evidence="3" id="KW-0597">Phosphoprotein</keyword>
<keyword evidence="4" id="KW-0808">Transferase</keyword>
<keyword evidence="7 9" id="KW-0067">ATP-binding</keyword>
<dbReference type="InterPro" id="IPR036890">
    <property type="entry name" value="HATPase_C_sf"/>
</dbReference>
<evidence type="ECO:0000256" key="1">
    <source>
        <dbReference type="ARBA" id="ARBA00000085"/>
    </source>
</evidence>
<dbReference type="EC" id="2.7.13.3" evidence="2"/>
<dbReference type="Pfam" id="PF13581">
    <property type="entry name" value="HATPase_c_2"/>
    <property type="match status" value="1"/>
</dbReference>
<dbReference type="RefSeq" id="WP_377280420.1">
    <property type="nucleotide sequence ID" value="NZ_JBHRSI010000001.1"/>
</dbReference>
<evidence type="ECO:0000256" key="7">
    <source>
        <dbReference type="ARBA" id="ARBA00022840"/>
    </source>
</evidence>
<organism evidence="9 10">
    <name type="scientific">Phenylobacterium terrae</name>
    <dbReference type="NCBI Taxonomy" id="2665495"/>
    <lineage>
        <taxon>Bacteria</taxon>
        <taxon>Pseudomonadati</taxon>
        <taxon>Pseudomonadota</taxon>
        <taxon>Alphaproteobacteria</taxon>
        <taxon>Caulobacterales</taxon>
        <taxon>Caulobacteraceae</taxon>
        <taxon>Phenylobacterium</taxon>
    </lineage>
</organism>
<dbReference type="PANTHER" id="PTHR41523">
    <property type="entry name" value="TWO-COMPONENT SYSTEM SENSOR PROTEIN"/>
    <property type="match status" value="1"/>
</dbReference>
<comment type="caution">
    <text evidence="9">The sequence shown here is derived from an EMBL/GenBank/DDBJ whole genome shotgun (WGS) entry which is preliminary data.</text>
</comment>
<evidence type="ECO:0000256" key="2">
    <source>
        <dbReference type="ARBA" id="ARBA00012438"/>
    </source>
</evidence>
<dbReference type="GO" id="GO:0005524">
    <property type="term" value="F:ATP binding"/>
    <property type="evidence" value="ECO:0007669"/>
    <property type="project" value="UniProtKB-KW"/>
</dbReference>
<keyword evidence="5" id="KW-0547">Nucleotide-binding</keyword>
<sequence>MSESADANHSAEAAAARAASEMRHRAANIFQLLAALARMRSQKAADPELKRQLAWMADAIGSLGALERHRQAEGVDFAGYLAEMAPVWRRRHGLNAAEVALEAESFLLGDNAAAAVAVIAQELVGNCLAHAFPDRPGRVVVHLARAGEGRCQLTVTDDGCGFDPGSEEGRDGFGLWLVRSLASQARGEFELATSPGGTVGRLVFAI</sequence>
<accession>A0ABW4MY61</accession>
<dbReference type="EMBL" id="JBHUEY010000001">
    <property type="protein sequence ID" value="MFD1782527.1"/>
    <property type="molecule type" value="Genomic_DNA"/>
</dbReference>
<proteinExistence type="predicted"/>
<name>A0ABW4MY61_9CAUL</name>
<evidence type="ECO:0000259" key="8">
    <source>
        <dbReference type="SMART" id="SM00387"/>
    </source>
</evidence>
<reference evidence="10" key="1">
    <citation type="journal article" date="2019" name="Int. J. Syst. Evol. Microbiol.">
        <title>The Global Catalogue of Microorganisms (GCM) 10K type strain sequencing project: providing services to taxonomists for standard genome sequencing and annotation.</title>
        <authorList>
            <consortium name="The Broad Institute Genomics Platform"/>
            <consortium name="The Broad Institute Genome Sequencing Center for Infectious Disease"/>
            <person name="Wu L."/>
            <person name="Ma J."/>
        </authorList>
    </citation>
    <scope>NUCLEOTIDE SEQUENCE [LARGE SCALE GENOMIC DNA]</scope>
    <source>
        <strain evidence="10">DFY28</strain>
    </source>
</reference>
<dbReference type="Proteomes" id="UP001597237">
    <property type="component" value="Unassembled WGS sequence"/>
</dbReference>
<evidence type="ECO:0000313" key="10">
    <source>
        <dbReference type="Proteomes" id="UP001597237"/>
    </source>
</evidence>
<comment type="catalytic activity">
    <reaction evidence="1">
        <text>ATP + protein L-histidine = ADP + protein N-phospho-L-histidine.</text>
        <dbReference type="EC" id="2.7.13.3"/>
    </reaction>
</comment>
<dbReference type="SUPFAM" id="SSF55874">
    <property type="entry name" value="ATPase domain of HSP90 chaperone/DNA topoisomerase II/histidine kinase"/>
    <property type="match status" value="1"/>
</dbReference>
<dbReference type="PANTHER" id="PTHR41523:SF8">
    <property type="entry name" value="ETHYLENE RESPONSE SENSOR PROTEIN"/>
    <property type="match status" value="1"/>
</dbReference>
<feature type="domain" description="Histidine kinase/HSP90-like ATPase" evidence="8">
    <location>
        <begin position="111"/>
        <end position="206"/>
    </location>
</feature>
<dbReference type="InterPro" id="IPR003594">
    <property type="entry name" value="HATPase_dom"/>
</dbReference>
<dbReference type="SMART" id="SM00387">
    <property type="entry name" value="HATPase_c"/>
    <property type="match status" value="1"/>
</dbReference>
<evidence type="ECO:0000313" key="9">
    <source>
        <dbReference type="EMBL" id="MFD1782527.1"/>
    </source>
</evidence>
<gene>
    <name evidence="9" type="ORF">ACFSC0_03900</name>
</gene>
<evidence type="ECO:0000256" key="3">
    <source>
        <dbReference type="ARBA" id="ARBA00022553"/>
    </source>
</evidence>
<evidence type="ECO:0000256" key="6">
    <source>
        <dbReference type="ARBA" id="ARBA00022777"/>
    </source>
</evidence>
<keyword evidence="6" id="KW-0418">Kinase</keyword>
<dbReference type="Gene3D" id="3.30.565.10">
    <property type="entry name" value="Histidine kinase-like ATPase, C-terminal domain"/>
    <property type="match status" value="1"/>
</dbReference>
<evidence type="ECO:0000256" key="4">
    <source>
        <dbReference type="ARBA" id="ARBA00022679"/>
    </source>
</evidence>